<dbReference type="EMBL" id="KB445575">
    <property type="protein sequence ID" value="EMD92263.1"/>
    <property type="molecule type" value="Genomic_DNA"/>
</dbReference>
<dbReference type="AlphaFoldDB" id="M2UWR8"/>
<proteinExistence type="predicted"/>
<feature type="non-terminal residue" evidence="2">
    <location>
        <position position="1"/>
    </location>
</feature>
<name>M2UWR8_COCH5</name>
<gene>
    <name evidence="2" type="ORF">COCHEDRAFT_1021118</name>
    <name evidence="1" type="ORF">COCHEDRAFT_1023921</name>
</gene>
<dbReference type="Proteomes" id="UP000016936">
    <property type="component" value="Unassembled WGS sequence"/>
</dbReference>
<protein>
    <submittedName>
        <fullName evidence="2">Uncharacterized protein</fullName>
    </submittedName>
</protein>
<dbReference type="EMBL" id="KB445585">
    <property type="protein sequence ID" value="EMD86127.1"/>
    <property type="molecule type" value="Genomic_DNA"/>
</dbReference>
<sequence length="51" mass="5812">RCSSAESPPPCSVIVRYNMSDGEIKPILRNAKLSCLGESRYKTQKWPDRSR</sequence>
<reference evidence="3" key="3">
    <citation type="journal article" date="2013" name="PLoS Genet.">
        <title>Comparative genome structure, secondary metabolite, and effector coding capacity across Cochliobolus pathogens.</title>
        <authorList>
            <person name="Condon B.J."/>
            <person name="Leng Y."/>
            <person name="Wu D."/>
            <person name="Bushley K.E."/>
            <person name="Ohm R.A."/>
            <person name="Otillar R."/>
            <person name="Martin J."/>
            <person name="Schackwitz W."/>
            <person name="Grimwood J."/>
            <person name="MohdZainudin N."/>
            <person name="Xue C."/>
            <person name="Wang R."/>
            <person name="Manning V.A."/>
            <person name="Dhillon B."/>
            <person name="Tu Z.J."/>
            <person name="Steffenson B.J."/>
            <person name="Salamov A."/>
            <person name="Sun H."/>
            <person name="Lowry S."/>
            <person name="LaButti K."/>
            <person name="Han J."/>
            <person name="Copeland A."/>
            <person name="Lindquist E."/>
            <person name="Barry K."/>
            <person name="Schmutz J."/>
            <person name="Baker S.E."/>
            <person name="Ciuffetti L.M."/>
            <person name="Grigoriev I.V."/>
            <person name="Zhong S."/>
            <person name="Turgeon B.G."/>
        </authorList>
    </citation>
    <scope>NUCLEOTIDE SEQUENCE [LARGE SCALE GENOMIC DNA]</scope>
    <source>
        <strain evidence="3">C5 / ATCC 48332 / race O</strain>
    </source>
</reference>
<keyword evidence="3" id="KW-1185">Reference proteome</keyword>
<reference evidence="2 3" key="1">
    <citation type="journal article" date="2012" name="PLoS Pathog.">
        <title>Diverse lifestyles and strategies of plant pathogenesis encoded in the genomes of eighteen Dothideomycetes fungi.</title>
        <authorList>
            <person name="Ohm R.A."/>
            <person name="Feau N."/>
            <person name="Henrissat B."/>
            <person name="Schoch C.L."/>
            <person name="Horwitz B.A."/>
            <person name="Barry K.W."/>
            <person name="Condon B.J."/>
            <person name="Copeland A.C."/>
            <person name="Dhillon B."/>
            <person name="Glaser F."/>
            <person name="Hesse C.N."/>
            <person name="Kosti I."/>
            <person name="LaButti K."/>
            <person name="Lindquist E.A."/>
            <person name="Lucas S."/>
            <person name="Salamov A.A."/>
            <person name="Bradshaw R.E."/>
            <person name="Ciuffetti L."/>
            <person name="Hamelin R.C."/>
            <person name="Kema G.H.J."/>
            <person name="Lawrence C."/>
            <person name="Scott J.A."/>
            <person name="Spatafora J.W."/>
            <person name="Turgeon B.G."/>
            <person name="de Wit P.J.G.M."/>
            <person name="Zhong S."/>
            <person name="Goodwin S.B."/>
            <person name="Grigoriev I.V."/>
        </authorList>
    </citation>
    <scope>NUCLEOTIDE SEQUENCE [LARGE SCALE GENOMIC DNA]</scope>
    <source>
        <strain evidence="2">C5</strain>
        <strain evidence="3">C5 / ATCC 48332 / race O</strain>
    </source>
</reference>
<reference evidence="2" key="2">
    <citation type="submission" date="2012-06" db="EMBL/GenBank/DDBJ databases">
        <title>Comparative genome structure, secondary metabolite and effector coding capacity across Cochliobolus pathogens.</title>
        <authorList>
            <consortium name="US DOE Joint Genome Institute (JGI-PGF)"/>
            <person name="Condon B.J."/>
            <person name="Leng Y."/>
            <person name="Wu D."/>
            <person name="Bushley K.E."/>
            <person name="Ohm R.A."/>
            <person name="Otillar R."/>
            <person name="Martin J."/>
            <person name="Schackwitz W."/>
            <person name="Grimwood J."/>
            <person name="MohdZainudin N."/>
            <person name="Xue C."/>
            <person name="Wang R."/>
            <person name="Dhillon B."/>
            <person name="Tu Z.J."/>
            <person name="Steffenson B.J."/>
            <person name="Salamov A."/>
            <person name="Sun H."/>
            <person name="Lowry S."/>
            <person name="LaButti K."/>
            <person name="Han J."/>
            <person name="Copeland A."/>
            <person name="Lindquist E."/>
            <person name="Lucas S."/>
            <person name="Barry K."/>
            <person name="Schmutz J."/>
            <person name="Baker S."/>
            <person name="Grigoriev I.V."/>
            <person name="Zhong S."/>
            <person name="Turgeon B.G."/>
        </authorList>
    </citation>
    <scope>NUCLEOTIDE SEQUENCE</scope>
    <source>
        <strain evidence="2">C5</strain>
    </source>
</reference>
<evidence type="ECO:0000313" key="3">
    <source>
        <dbReference type="Proteomes" id="UP000016936"/>
    </source>
</evidence>
<accession>M2UWR8</accession>
<evidence type="ECO:0000313" key="2">
    <source>
        <dbReference type="EMBL" id="EMD92263.1"/>
    </source>
</evidence>
<organism evidence="2 3">
    <name type="scientific">Cochliobolus heterostrophus (strain C5 / ATCC 48332 / race O)</name>
    <name type="common">Southern corn leaf blight fungus</name>
    <name type="synonym">Bipolaris maydis</name>
    <dbReference type="NCBI Taxonomy" id="701091"/>
    <lineage>
        <taxon>Eukaryota</taxon>
        <taxon>Fungi</taxon>
        <taxon>Dikarya</taxon>
        <taxon>Ascomycota</taxon>
        <taxon>Pezizomycotina</taxon>
        <taxon>Dothideomycetes</taxon>
        <taxon>Pleosporomycetidae</taxon>
        <taxon>Pleosporales</taxon>
        <taxon>Pleosporineae</taxon>
        <taxon>Pleosporaceae</taxon>
        <taxon>Bipolaris</taxon>
    </lineage>
</organism>
<evidence type="ECO:0000313" key="1">
    <source>
        <dbReference type="EMBL" id="EMD86127.1"/>
    </source>
</evidence>
<dbReference type="HOGENOM" id="CLU_3111879_0_0_1"/>